<accession>A0AAE0LKY2</accession>
<dbReference type="AlphaFoldDB" id="A0AAE0LKY2"/>
<sequence>MNTSLITLVNLLQNDILTALHGVKTAIDEVKGEVQLLKESTKSSSEGNVRAVVNYAMEHGPEGYYFGDMTIGQCMRILFGVETEGEGKEKYAHSWQSTRKAALGGEELKEELKKPNSNLVWTNVTEVPNTLSKEYSRPFTMVKRWNMNQSRLRLCPPAPWPATLEEILQTQRESQQGAIEEEEEEEAYVLVCVPRDVRKRLGP</sequence>
<evidence type="ECO:0000313" key="2">
    <source>
        <dbReference type="Proteomes" id="UP001190700"/>
    </source>
</evidence>
<gene>
    <name evidence="1" type="ORF">CYMTET_3981</name>
</gene>
<dbReference type="Proteomes" id="UP001190700">
    <property type="component" value="Unassembled WGS sequence"/>
</dbReference>
<keyword evidence="2" id="KW-1185">Reference proteome</keyword>
<protein>
    <submittedName>
        <fullName evidence="1">Uncharacterized protein</fullName>
    </submittedName>
</protein>
<evidence type="ECO:0000313" key="1">
    <source>
        <dbReference type="EMBL" id="KAK3288544.1"/>
    </source>
</evidence>
<dbReference type="EMBL" id="LGRX02000441">
    <property type="protein sequence ID" value="KAK3288544.1"/>
    <property type="molecule type" value="Genomic_DNA"/>
</dbReference>
<name>A0AAE0LKY2_9CHLO</name>
<comment type="caution">
    <text evidence="1">The sequence shown here is derived from an EMBL/GenBank/DDBJ whole genome shotgun (WGS) entry which is preliminary data.</text>
</comment>
<organism evidence="1 2">
    <name type="scientific">Cymbomonas tetramitiformis</name>
    <dbReference type="NCBI Taxonomy" id="36881"/>
    <lineage>
        <taxon>Eukaryota</taxon>
        <taxon>Viridiplantae</taxon>
        <taxon>Chlorophyta</taxon>
        <taxon>Pyramimonadophyceae</taxon>
        <taxon>Pyramimonadales</taxon>
        <taxon>Pyramimonadaceae</taxon>
        <taxon>Cymbomonas</taxon>
    </lineage>
</organism>
<proteinExistence type="predicted"/>
<reference evidence="1 2" key="1">
    <citation type="journal article" date="2015" name="Genome Biol. Evol.">
        <title>Comparative Genomics of a Bacterivorous Green Alga Reveals Evolutionary Causalities and Consequences of Phago-Mixotrophic Mode of Nutrition.</title>
        <authorList>
            <person name="Burns J.A."/>
            <person name="Paasch A."/>
            <person name="Narechania A."/>
            <person name="Kim E."/>
        </authorList>
    </citation>
    <scope>NUCLEOTIDE SEQUENCE [LARGE SCALE GENOMIC DNA]</scope>
    <source>
        <strain evidence="1 2">PLY_AMNH</strain>
    </source>
</reference>